<name>A0AC61PLW3_9FIRM</name>
<keyword evidence="2" id="KW-1185">Reference proteome</keyword>
<dbReference type="Proteomes" id="UP000192328">
    <property type="component" value="Unassembled WGS sequence"/>
</dbReference>
<protein>
    <submittedName>
        <fullName evidence="1">ABC-2 type transport system ATP-binding protein</fullName>
    </submittedName>
</protein>
<comment type="caution">
    <text evidence="1">The sequence shown here is derived from an EMBL/GenBank/DDBJ whole genome shotgun (WGS) entry which is preliminary data.</text>
</comment>
<gene>
    <name evidence="1" type="ORF">SAMN06297397_1816</name>
</gene>
<sequence>MDYEMKSPLEVRGLCKHYPAFKLEDVSFSLVPGTITGFIGRNGAGKTTTINSMLSFVRPDAGKISFFGLEYPEHDREIKEKIGFVSAGMTYYTRKKLKAITAVTKTFYPEWDDTAYRKWLEAFGLDEEKTPAELSNGMKIKYALALALSHGAELLILDEPTSGLDPVSREELVEVFLKLKDEGKTVFFSTHITSDLEKCADRILFLQQGRLKADDTLENFQAAWRIAECSGNIPEELKKAAHGCCRIRDGYTVLVRKEEAGVSETREATLEEIMIHLEKEAEEA</sequence>
<evidence type="ECO:0000313" key="2">
    <source>
        <dbReference type="Proteomes" id="UP000192328"/>
    </source>
</evidence>
<organism evidence="1 2">
    <name type="scientific">Aristaeella lactis</name>
    <dbReference type="NCBI Taxonomy" id="3046383"/>
    <lineage>
        <taxon>Bacteria</taxon>
        <taxon>Bacillati</taxon>
        <taxon>Bacillota</taxon>
        <taxon>Clostridia</taxon>
        <taxon>Eubacteriales</taxon>
        <taxon>Aristaeellaceae</taxon>
        <taxon>Aristaeella</taxon>
    </lineage>
</organism>
<proteinExistence type="predicted"/>
<keyword evidence="1" id="KW-0547">Nucleotide-binding</keyword>
<accession>A0AC61PLW3</accession>
<evidence type="ECO:0000313" key="1">
    <source>
        <dbReference type="EMBL" id="SMC66417.1"/>
    </source>
</evidence>
<dbReference type="EMBL" id="FWXZ01000003">
    <property type="protein sequence ID" value="SMC66417.1"/>
    <property type="molecule type" value="Genomic_DNA"/>
</dbReference>
<keyword evidence="1" id="KW-0067">ATP-binding</keyword>
<reference evidence="1" key="1">
    <citation type="submission" date="2017-04" db="EMBL/GenBank/DDBJ databases">
        <authorList>
            <person name="Varghese N."/>
            <person name="Submissions S."/>
        </authorList>
    </citation>
    <scope>NUCLEOTIDE SEQUENCE</scope>
    <source>
        <strain evidence="1">WTE2008</strain>
    </source>
</reference>